<reference evidence="2 3" key="1">
    <citation type="submission" date="2024-08" db="EMBL/GenBank/DDBJ databases">
        <title>The draft genome of Apodemus speciosus.</title>
        <authorList>
            <person name="Nabeshima K."/>
            <person name="Suzuki S."/>
            <person name="Onuma M."/>
        </authorList>
    </citation>
    <scope>NUCLEOTIDE SEQUENCE [LARGE SCALE GENOMIC DNA]</scope>
    <source>
        <strain evidence="2">IB14-021</strain>
    </source>
</reference>
<accession>A0ABQ0EWN2</accession>
<dbReference type="PANTHER" id="PTHR23232">
    <property type="entry name" value="KRAB DOMAIN C2H2 ZINC FINGER"/>
    <property type="match status" value="1"/>
</dbReference>
<feature type="domain" description="KRAB" evidence="1">
    <location>
        <begin position="4"/>
        <end position="75"/>
    </location>
</feature>
<dbReference type="Gene3D" id="6.10.140.140">
    <property type="match status" value="1"/>
</dbReference>
<dbReference type="SUPFAM" id="SSF109640">
    <property type="entry name" value="KRAB domain (Kruppel-associated box)"/>
    <property type="match status" value="1"/>
</dbReference>
<protein>
    <submittedName>
        <fullName evidence="2">Zinc finger protein 934</fullName>
    </submittedName>
</protein>
<dbReference type="PANTHER" id="PTHR23232:SF151">
    <property type="entry name" value="EXPRESSED SEQUENCE AW146154-RELATED"/>
    <property type="match status" value="1"/>
</dbReference>
<gene>
    <name evidence="2" type="ORF">APTSU1_000669700</name>
</gene>
<keyword evidence="3" id="KW-1185">Reference proteome</keyword>
<dbReference type="InterPro" id="IPR036051">
    <property type="entry name" value="KRAB_dom_sf"/>
</dbReference>
<proteinExistence type="predicted"/>
<evidence type="ECO:0000259" key="1">
    <source>
        <dbReference type="PROSITE" id="PS50805"/>
    </source>
</evidence>
<evidence type="ECO:0000313" key="3">
    <source>
        <dbReference type="Proteomes" id="UP001623349"/>
    </source>
</evidence>
<name>A0ABQ0EWN2_APOSI</name>
<dbReference type="Proteomes" id="UP001623349">
    <property type="component" value="Unassembled WGS sequence"/>
</dbReference>
<dbReference type="PROSITE" id="PS50805">
    <property type="entry name" value="KRAB"/>
    <property type="match status" value="1"/>
</dbReference>
<evidence type="ECO:0000313" key="2">
    <source>
        <dbReference type="EMBL" id="GAB1291467.1"/>
    </source>
</evidence>
<dbReference type="Pfam" id="PF01352">
    <property type="entry name" value="KRAB"/>
    <property type="match status" value="1"/>
</dbReference>
<dbReference type="InterPro" id="IPR001909">
    <property type="entry name" value="KRAB"/>
</dbReference>
<dbReference type="SMART" id="SM00349">
    <property type="entry name" value="KRAB"/>
    <property type="match status" value="1"/>
</dbReference>
<dbReference type="EMBL" id="BAAFST010000006">
    <property type="protein sequence ID" value="GAB1291467.1"/>
    <property type="molecule type" value="Genomic_DNA"/>
</dbReference>
<comment type="caution">
    <text evidence="2">The sequence shown here is derived from an EMBL/GenBank/DDBJ whole genome shotgun (WGS) entry which is preliminary data.</text>
</comment>
<dbReference type="CDD" id="cd07765">
    <property type="entry name" value="KRAB_A-box"/>
    <property type="match status" value="1"/>
</dbReference>
<organism evidence="2 3">
    <name type="scientific">Apodemus speciosus</name>
    <name type="common">Large Japanese field mouse</name>
    <dbReference type="NCBI Taxonomy" id="105296"/>
    <lineage>
        <taxon>Eukaryota</taxon>
        <taxon>Metazoa</taxon>
        <taxon>Chordata</taxon>
        <taxon>Craniata</taxon>
        <taxon>Vertebrata</taxon>
        <taxon>Euteleostomi</taxon>
        <taxon>Mammalia</taxon>
        <taxon>Eutheria</taxon>
        <taxon>Euarchontoglires</taxon>
        <taxon>Glires</taxon>
        <taxon>Rodentia</taxon>
        <taxon>Myomorpha</taxon>
        <taxon>Muroidea</taxon>
        <taxon>Muridae</taxon>
        <taxon>Murinae</taxon>
        <taxon>Apodemus</taxon>
    </lineage>
</organism>
<sequence length="75" mass="8529">MDTVNFGDVHVNFTGEEWDLLDPSQKSFYKDVMLETYCNLTAISTIGKTIILKNSIKVIEDMKGTMLIKLIQICL</sequence>
<dbReference type="InterPro" id="IPR050169">
    <property type="entry name" value="Krueppel_C2H2_ZnF"/>
</dbReference>